<gene>
    <name evidence="2" type="ORF">ISS99_00090</name>
</gene>
<dbReference type="Gene3D" id="3.40.50.12780">
    <property type="entry name" value="N-terminal domain of ligase-like"/>
    <property type="match status" value="1"/>
</dbReference>
<feature type="domain" description="AMP-dependent synthetase/ligase" evidence="1">
    <location>
        <begin position="5"/>
        <end position="210"/>
    </location>
</feature>
<organism evidence="2 3">
    <name type="scientific">Dyella mobilis</name>
    <dbReference type="NCBI Taxonomy" id="1849582"/>
    <lineage>
        <taxon>Bacteria</taxon>
        <taxon>Pseudomonadati</taxon>
        <taxon>Pseudomonadota</taxon>
        <taxon>Gammaproteobacteria</taxon>
        <taxon>Lysobacterales</taxon>
        <taxon>Rhodanobacteraceae</taxon>
        <taxon>Dyella</taxon>
    </lineage>
</organism>
<evidence type="ECO:0000313" key="3">
    <source>
        <dbReference type="Proteomes" id="UP001430193"/>
    </source>
</evidence>
<dbReference type="RefSeq" id="WP_204629527.1">
    <property type="nucleotide sequence ID" value="NZ_BSOC01000114.1"/>
</dbReference>
<evidence type="ECO:0000313" key="2">
    <source>
        <dbReference type="EMBL" id="MBM7127907.1"/>
    </source>
</evidence>
<accession>A0ABS2K9P2</accession>
<dbReference type="PRINTS" id="PR00154">
    <property type="entry name" value="AMPBINDING"/>
</dbReference>
<sequence>RNPDRQDLAAHHLAYVIYTSGSTGTPKGVMVEHAQVMRLFWATEAWFGFNAHDTWCLFHSFGFDFSVWELWGALHYGGRLVIVPHHVARSAQDFYALLCAQRVTVLNQTPSAFRTLIDAQAHDAPRDALRYVIFGGEALEPSVLKAWYATHSDQSPQLINMYGITETTVHVTYRVLRQADTAAAVSPIGERIPDLRLYLLDAQGQPVPLG</sequence>
<reference evidence="2" key="1">
    <citation type="submission" date="2020-10" db="EMBL/GenBank/DDBJ databases">
        <title>Phylogeny of dyella-like bacteria.</title>
        <authorList>
            <person name="Fu J."/>
        </authorList>
    </citation>
    <scope>NUCLEOTIDE SEQUENCE</scope>
    <source>
        <strain evidence="2">DHON07</strain>
    </source>
</reference>
<feature type="non-terminal residue" evidence="2">
    <location>
        <position position="210"/>
    </location>
</feature>
<dbReference type="InterPro" id="IPR042099">
    <property type="entry name" value="ANL_N_sf"/>
</dbReference>
<dbReference type="Proteomes" id="UP001430193">
    <property type="component" value="Unassembled WGS sequence"/>
</dbReference>
<comment type="caution">
    <text evidence="2">The sequence shown here is derived from an EMBL/GenBank/DDBJ whole genome shotgun (WGS) entry which is preliminary data.</text>
</comment>
<feature type="non-terminal residue" evidence="2">
    <location>
        <position position="1"/>
    </location>
</feature>
<dbReference type="InterPro" id="IPR000873">
    <property type="entry name" value="AMP-dep_synth/lig_dom"/>
</dbReference>
<dbReference type="PROSITE" id="PS00455">
    <property type="entry name" value="AMP_BINDING"/>
    <property type="match status" value="1"/>
</dbReference>
<dbReference type="PANTHER" id="PTHR45527:SF14">
    <property type="entry name" value="PLIPASTATIN SYNTHASE SUBUNIT B"/>
    <property type="match status" value="1"/>
</dbReference>
<evidence type="ECO:0000259" key="1">
    <source>
        <dbReference type="Pfam" id="PF00501"/>
    </source>
</evidence>
<protein>
    <submittedName>
        <fullName evidence="2">AMP-binding protein</fullName>
    </submittedName>
</protein>
<dbReference type="SUPFAM" id="SSF56801">
    <property type="entry name" value="Acetyl-CoA synthetase-like"/>
    <property type="match status" value="1"/>
</dbReference>
<dbReference type="PANTHER" id="PTHR45527">
    <property type="entry name" value="NONRIBOSOMAL PEPTIDE SYNTHETASE"/>
    <property type="match status" value="1"/>
</dbReference>
<dbReference type="InterPro" id="IPR020459">
    <property type="entry name" value="AMP-binding"/>
</dbReference>
<keyword evidence="3" id="KW-1185">Reference proteome</keyword>
<name>A0ABS2K9P2_9GAMM</name>
<dbReference type="Pfam" id="PF00501">
    <property type="entry name" value="AMP-binding"/>
    <property type="match status" value="1"/>
</dbReference>
<dbReference type="InterPro" id="IPR020845">
    <property type="entry name" value="AMP-binding_CS"/>
</dbReference>
<dbReference type="EMBL" id="JADIKF010000018">
    <property type="protein sequence ID" value="MBM7127907.1"/>
    <property type="molecule type" value="Genomic_DNA"/>
</dbReference>
<proteinExistence type="predicted"/>